<reference evidence="8 10" key="1">
    <citation type="journal article" date="2008" name="Genome Biol.">
        <title>The genome sequence of the model ascomycete fungus Podospora anserina.</title>
        <authorList>
            <person name="Espagne E."/>
            <person name="Lespinet O."/>
            <person name="Malagnac F."/>
            <person name="Da Silva C."/>
            <person name="Jaillon O."/>
            <person name="Porcel B.M."/>
            <person name="Couloux A."/>
            <person name="Aury J.-M."/>
            <person name="Segurens B."/>
            <person name="Poulain J."/>
            <person name="Anthouard V."/>
            <person name="Grossetete S."/>
            <person name="Khalili H."/>
            <person name="Coppin E."/>
            <person name="Dequard-Chablat M."/>
            <person name="Picard M."/>
            <person name="Contamine V."/>
            <person name="Arnaise S."/>
            <person name="Bourdais A."/>
            <person name="Berteaux-Lecellier V."/>
            <person name="Gautheret D."/>
            <person name="de Vries R.P."/>
            <person name="Battaglia E."/>
            <person name="Coutinho P.M."/>
            <person name="Danchin E.G.J."/>
            <person name="Henrissat B."/>
            <person name="El Khoury R."/>
            <person name="Sainsard-Chanet A."/>
            <person name="Boivin A."/>
            <person name="Pinan-Lucarre B."/>
            <person name="Sellem C.H."/>
            <person name="Debuchy R."/>
            <person name="Wincker P."/>
            <person name="Weissenbach J."/>
            <person name="Silar P."/>
        </authorList>
    </citation>
    <scope>NUCLEOTIDE SEQUENCE [LARGE SCALE GENOMIC DNA]</scope>
    <source>
        <strain evidence="10">S / ATCC MYA-4624 / DSM 980 / FGSC 10383</strain>
        <strain evidence="8">S mat+</strain>
    </source>
</reference>
<keyword evidence="10" id="KW-1185">Reference proteome</keyword>
<reference evidence="8" key="2">
    <citation type="submission" date="2008-07" db="EMBL/GenBank/DDBJ databases">
        <authorList>
            <person name="Genoscope - CEA"/>
        </authorList>
    </citation>
    <scope>NUCLEOTIDE SEQUENCE</scope>
    <source>
        <strain evidence="8">S mat+</strain>
    </source>
</reference>
<proteinExistence type="inferred from homology"/>
<dbReference type="KEGG" id="pan:PODANSg9107"/>
<feature type="compositionally biased region" description="Low complexity" evidence="7">
    <location>
        <begin position="335"/>
        <end position="352"/>
    </location>
</feature>
<dbReference type="PANTHER" id="PTHR12132">
    <property type="entry name" value="DNA REPAIR AND RECOMBINATION PROTEIN RAD52, RAD59"/>
    <property type="match status" value="1"/>
</dbReference>
<dbReference type="Proteomes" id="UP000001197">
    <property type="component" value="Chromosome 2"/>
</dbReference>
<dbReference type="Pfam" id="PF04098">
    <property type="entry name" value="Rad52_Rad22"/>
    <property type="match status" value="1"/>
</dbReference>
<feature type="compositionally biased region" description="Polar residues" evidence="7">
    <location>
        <begin position="533"/>
        <end position="552"/>
    </location>
</feature>
<evidence type="ECO:0000256" key="1">
    <source>
        <dbReference type="ARBA" id="ARBA00006638"/>
    </source>
</evidence>
<evidence type="ECO:0000313" key="8">
    <source>
        <dbReference type="EMBL" id="CAP73890.1"/>
    </source>
</evidence>
<feature type="region of interest" description="Disordered" evidence="7">
    <location>
        <begin position="508"/>
        <end position="660"/>
    </location>
</feature>
<dbReference type="GO" id="GO:0003697">
    <property type="term" value="F:single-stranded DNA binding"/>
    <property type="evidence" value="ECO:0007669"/>
    <property type="project" value="UniProtKB-ARBA"/>
</dbReference>
<keyword evidence="4" id="KW-0233">DNA recombination</keyword>
<evidence type="ECO:0000313" key="10">
    <source>
        <dbReference type="Proteomes" id="UP000001197"/>
    </source>
</evidence>
<dbReference type="GeneID" id="6195844"/>
<feature type="compositionally biased region" description="Polar residues" evidence="7">
    <location>
        <begin position="372"/>
        <end position="395"/>
    </location>
</feature>
<dbReference type="NCBIfam" id="TIGR00607">
    <property type="entry name" value="rad52"/>
    <property type="match status" value="1"/>
</dbReference>
<dbReference type="EMBL" id="FO904937">
    <property type="protein sequence ID" value="CDP26289.1"/>
    <property type="molecule type" value="Genomic_DNA"/>
</dbReference>
<keyword evidence="5" id="KW-0234">DNA repair</keyword>
<dbReference type="HOGENOM" id="CLU_011431_4_0_1"/>
<accession>B2B7W1</accession>
<dbReference type="OrthoDB" id="206565at2759"/>
<dbReference type="RefSeq" id="XP_001912061.1">
    <property type="nucleotide sequence ID" value="XM_001912026.1"/>
</dbReference>
<feature type="region of interest" description="Disordered" evidence="7">
    <location>
        <begin position="276"/>
        <end position="306"/>
    </location>
</feature>
<evidence type="ECO:0000256" key="2">
    <source>
        <dbReference type="ARBA" id="ARBA00022763"/>
    </source>
</evidence>
<organism evidence="8">
    <name type="scientific">Podospora anserina (strain S / ATCC MYA-4624 / DSM 980 / FGSC 10383)</name>
    <name type="common">Pleurage anserina</name>
    <dbReference type="NCBI Taxonomy" id="515849"/>
    <lineage>
        <taxon>Eukaryota</taxon>
        <taxon>Fungi</taxon>
        <taxon>Dikarya</taxon>
        <taxon>Ascomycota</taxon>
        <taxon>Pezizomycotina</taxon>
        <taxon>Sordariomycetes</taxon>
        <taxon>Sordariomycetidae</taxon>
        <taxon>Sordariales</taxon>
        <taxon>Podosporaceae</taxon>
        <taxon>Podospora</taxon>
        <taxon>Podospora anserina</taxon>
    </lineage>
</organism>
<dbReference type="EMBL" id="CU640366">
    <property type="protein sequence ID" value="CAP73890.1"/>
    <property type="molecule type" value="Genomic_DNA"/>
</dbReference>
<name>B2B7W1_PODAN</name>
<keyword evidence="3" id="KW-0238">DNA-binding</keyword>
<evidence type="ECO:0000256" key="3">
    <source>
        <dbReference type="ARBA" id="ARBA00023125"/>
    </source>
</evidence>
<dbReference type="PANTHER" id="PTHR12132:SF1">
    <property type="entry name" value="DNA REPAIR PROTEIN RAD52 HOMOLOG"/>
    <property type="match status" value="1"/>
</dbReference>
<dbReference type="InterPro" id="IPR041247">
    <property type="entry name" value="Rad52_fam"/>
</dbReference>
<dbReference type="Gene3D" id="3.30.390.80">
    <property type="entry name" value="DNA repair protein Rad52/59/22"/>
    <property type="match status" value="1"/>
</dbReference>
<evidence type="ECO:0000313" key="9">
    <source>
        <dbReference type="EMBL" id="CDP26289.1"/>
    </source>
</evidence>
<dbReference type="AlphaFoldDB" id="B2B7W1"/>
<protein>
    <recommendedName>
        <fullName evidence="6">RAD52 homolog</fullName>
    </recommendedName>
</protein>
<dbReference type="VEuPathDB" id="FungiDB:PODANS_2_12450"/>
<dbReference type="FunFam" id="3.30.390.80:FF:000001">
    <property type="entry name" value="DNA repair protein RAD52 homolog"/>
    <property type="match status" value="1"/>
</dbReference>
<evidence type="ECO:0000256" key="4">
    <source>
        <dbReference type="ARBA" id="ARBA00023172"/>
    </source>
</evidence>
<evidence type="ECO:0000256" key="7">
    <source>
        <dbReference type="SAM" id="MobiDB-lite"/>
    </source>
</evidence>
<dbReference type="SUPFAM" id="SSF54768">
    <property type="entry name" value="dsRNA-binding domain-like"/>
    <property type="match status" value="1"/>
</dbReference>
<gene>
    <name evidence="8" type="ORF">PODANS_2_12450</name>
</gene>
<dbReference type="InterPro" id="IPR042525">
    <property type="entry name" value="Rad52_Rad59_Rad22_sf"/>
</dbReference>
<dbReference type="GO" id="GO:0045002">
    <property type="term" value="P:double-strand break repair via single-strand annealing"/>
    <property type="evidence" value="ECO:0007669"/>
    <property type="project" value="InterPro"/>
</dbReference>
<feature type="compositionally biased region" description="Pro residues" evidence="7">
    <location>
        <begin position="282"/>
        <end position="303"/>
    </location>
</feature>
<feature type="compositionally biased region" description="Polar residues" evidence="7">
    <location>
        <begin position="44"/>
        <end position="59"/>
    </location>
</feature>
<feature type="region of interest" description="Disordered" evidence="7">
    <location>
        <begin position="335"/>
        <end position="476"/>
    </location>
</feature>
<evidence type="ECO:0000256" key="5">
    <source>
        <dbReference type="ARBA" id="ARBA00023204"/>
    </source>
</evidence>
<dbReference type="GO" id="GO:0000730">
    <property type="term" value="P:DNA recombinase assembly"/>
    <property type="evidence" value="ECO:0007669"/>
    <property type="project" value="InterPro"/>
</dbReference>
<dbReference type="STRING" id="515849.B2B7W1"/>
<sequence>MLHKAAWTHPHHSPWEYSASTRLLPARRLEDAKRFRQFPPPPSTQIGPSQEQNPSSHRTPQYPVHAIGDFLDSAKMPAPGDQHTSIVNPFEDQKPVINEFTAQQIATLQSRLDKQLGPEYLSVRAGPGGSKLHYITAEKVISLANEIFGFNGWSSSIQNFQIDFVDEDPKTLKVSLGLSVIVRVTLRDGTYHEDLGYGHIENCRGKAAAFEKAKKEGTTDALKRALRHFGNVLGNCIYDKEYLKKIGSIRAAPTKLNQDNLHRHPDFVKSTTGPVAAQVAAPPQPQPAAPAPAPAAAPAPAPAAAPSFEDFLGELDEADFMISEEGHPDEVLITNSASDTSTVSVSDKSVSNGSTGNQMQPPAARPLARTGSAGTSQFSRPQQQPQTPNPMSRTNAFVGAGTQMNSNNNNGPRPSTGQFTSGNQFNQNRPSIQQNNNYNQPPRPPVAQNGAPQTNGQNNNTANGNNNNNNNNNAAPAVAPAEVGFFSARAVKDIPEDALVAGQVTPLKAGMGFNPRAESPSIRKTPGIDHSTSKPLSRSGQHVPPTKTTETKPASGPVPRPGGTGVVPYQRPSIAGVTNPQLDSTRRIGVPGSGPGSPLANRNQYRPPTIKRPAPDAGNGIGQQQNGTREPLADGNKNAPIVQQANGGFPGPEAKRPRVA</sequence>
<dbReference type="InterPro" id="IPR007232">
    <property type="entry name" value="Rad52_Rad59_Rad22"/>
</dbReference>
<dbReference type="eggNOG" id="KOG4141">
    <property type="taxonomic scope" value="Eukaryota"/>
</dbReference>
<dbReference type="GO" id="GO:0006312">
    <property type="term" value="P:mitotic recombination"/>
    <property type="evidence" value="ECO:0007669"/>
    <property type="project" value="TreeGrafter"/>
</dbReference>
<feature type="compositionally biased region" description="Polar residues" evidence="7">
    <location>
        <begin position="402"/>
        <end position="432"/>
    </location>
</feature>
<reference evidence="10" key="3">
    <citation type="journal article" date="2014" name="Genetics">
        <title>Maintaining two mating types: Structure of the mating type locus and its role in heterokaryosis in Podospora anserina.</title>
        <authorList>
            <person name="Grognet P."/>
            <person name="Bidard F."/>
            <person name="Kuchly C."/>
            <person name="Tong L.C.H."/>
            <person name="Coppin E."/>
            <person name="Benkhali J.A."/>
            <person name="Couloux A."/>
            <person name="Wincker P."/>
            <person name="Debuchy R."/>
            <person name="Silar P."/>
        </authorList>
    </citation>
    <scope>GENOME REANNOTATION</scope>
    <source>
        <strain evidence="10">S / ATCC MYA-4624 / DSM 980 / FGSC 10383</strain>
    </source>
</reference>
<dbReference type="GO" id="GO:0005634">
    <property type="term" value="C:nucleus"/>
    <property type="evidence" value="ECO:0007669"/>
    <property type="project" value="InterPro"/>
</dbReference>
<feature type="region of interest" description="Disordered" evidence="7">
    <location>
        <begin position="35"/>
        <end position="63"/>
    </location>
</feature>
<feature type="compositionally biased region" description="Low complexity" evidence="7">
    <location>
        <begin position="447"/>
        <end position="476"/>
    </location>
</feature>
<reference evidence="9" key="4">
    <citation type="submission" date="2014-09" db="EMBL/GenBank/DDBJ databases">
        <title>Maintaining two mating types: Structure of the mating type locus and its role in heterokaryosis in Podospora anserina.</title>
        <authorList>
            <person name="Grognet P."/>
            <person name="Bidard F."/>
            <person name="Kuchly C."/>
            <person name="Chan Ho Tong L."/>
            <person name="Coppin E."/>
            <person name="Ait Benkhali J."/>
            <person name="Couloux A."/>
            <person name="Wincker P."/>
            <person name="Debuchy R."/>
            <person name="Silar P."/>
        </authorList>
    </citation>
    <scope>NUCLEOTIDE SEQUENCE</scope>
</reference>
<comment type="similarity">
    <text evidence="1">Belongs to the RAD52 family.</text>
</comment>
<evidence type="ECO:0000256" key="6">
    <source>
        <dbReference type="ARBA" id="ARBA00077224"/>
    </source>
</evidence>
<dbReference type="InterPro" id="IPR004585">
    <property type="entry name" value="DNA_recomb/repair_Rad52"/>
</dbReference>
<keyword evidence="2" id="KW-0227">DNA damage</keyword>